<dbReference type="SUPFAM" id="SSF46785">
    <property type="entry name" value="Winged helix' DNA-binding domain"/>
    <property type="match status" value="2"/>
</dbReference>
<protein>
    <submittedName>
        <fullName evidence="5">Transcriptional regulator, MarR family</fullName>
    </submittedName>
</protein>
<evidence type="ECO:0000256" key="3">
    <source>
        <dbReference type="ARBA" id="ARBA00023163"/>
    </source>
</evidence>
<proteinExistence type="predicted"/>
<dbReference type="KEGG" id="cck:Ccar_06730"/>
<keyword evidence="6" id="KW-1185">Reference proteome</keyword>
<dbReference type="SMART" id="SM00347">
    <property type="entry name" value="HTH_MARR"/>
    <property type="match status" value="2"/>
</dbReference>
<name>C6PWD3_9CLOT</name>
<dbReference type="AlphaFoldDB" id="C6PWD3"/>
<comment type="caution">
    <text evidence="5">The sequence shown here is derived from an EMBL/GenBank/DDBJ whole genome shotgun (WGS) entry which is preliminary data.</text>
</comment>
<dbReference type="OrthoDB" id="1918839at2"/>
<dbReference type="EMBL" id="ACVI01000054">
    <property type="protein sequence ID" value="EET86410.1"/>
    <property type="molecule type" value="Genomic_DNA"/>
</dbReference>
<evidence type="ECO:0000256" key="2">
    <source>
        <dbReference type="ARBA" id="ARBA00023125"/>
    </source>
</evidence>
<dbReference type="GO" id="GO:0003677">
    <property type="term" value="F:DNA binding"/>
    <property type="evidence" value="ECO:0007669"/>
    <property type="project" value="UniProtKB-KW"/>
</dbReference>
<evidence type="ECO:0000259" key="4">
    <source>
        <dbReference type="PROSITE" id="PS50995"/>
    </source>
</evidence>
<dbReference type="Gene3D" id="1.10.10.10">
    <property type="entry name" value="Winged helix-like DNA-binding domain superfamily/Winged helix DNA-binding domain"/>
    <property type="match status" value="2"/>
</dbReference>
<dbReference type="eggNOG" id="ENOG5030F01">
    <property type="taxonomic scope" value="Bacteria"/>
</dbReference>
<dbReference type="Proteomes" id="UP000004198">
    <property type="component" value="Unassembled WGS sequence"/>
</dbReference>
<keyword evidence="3" id="KW-0804">Transcription</keyword>
<dbReference type="InterPro" id="IPR036390">
    <property type="entry name" value="WH_DNA-bd_sf"/>
</dbReference>
<dbReference type="InterPro" id="IPR036388">
    <property type="entry name" value="WH-like_DNA-bd_sf"/>
</dbReference>
<sequence>MKNRKSLDIHTFYNLSRYCFLNIEYNYSSVVEQTGITLPQLRILWILKAFPGISLGKIATIGYWTCPTVTNILKILVDKKLVVKEDSVNKKVYKLNVTEEGEKYININKQNKSKNFHLFDLMNLFSEEELDLIVDFYKDIVIKCGKDYIFQYVDKINSLSLKVDYTDFSEDETKKLKKLVFFYNTLRIFILHVEHDHRLLLKNLNLTYPQLRALWIIEAFPGVTSRALSSLAFWSPSTASLIVKNLYTKDLIYKEKAAVKNSLYLFINSKGEQTLIEDFKLNNHRLIINDYLKDTEEKTLNTINNHLYLINKKLKNDMVETYIEKIHEILESYHDKFR</sequence>
<evidence type="ECO:0000313" key="6">
    <source>
        <dbReference type="Proteomes" id="UP000004198"/>
    </source>
</evidence>
<dbReference type="PANTHER" id="PTHR42756:SF1">
    <property type="entry name" value="TRANSCRIPTIONAL REPRESSOR OF EMRAB OPERON"/>
    <property type="match status" value="1"/>
</dbReference>
<evidence type="ECO:0000313" key="5">
    <source>
        <dbReference type="EMBL" id="EET86410.1"/>
    </source>
</evidence>
<dbReference type="GO" id="GO:0003700">
    <property type="term" value="F:DNA-binding transcription factor activity"/>
    <property type="evidence" value="ECO:0007669"/>
    <property type="project" value="InterPro"/>
</dbReference>
<dbReference type="InterPro" id="IPR000835">
    <property type="entry name" value="HTH_MarR-typ"/>
</dbReference>
<dbReference type="Pfam" id="PF01047">
    <property type="entry name" value="MarR"/>
    <property type="match status" value="1"/>
</dbReference>
<gene>
    <name evidence="5" type="ORF">CcarbDRAFT_3100</name>
</gene>
<feature type="domain" description="HTH marR-type" evidence="4">
    <location>
        <begin position="1"/>
        <end position="142"/>
    </location>
</feature>
<evidence type="ECO:0000256" key="1">
    <source>
        <dbReference type="ARBA" id="ARBA00023015"/>
    </source>
</evidence>
<dbReference type="PROSITE" id="PS50995">
    <property type="entry name" value="HTH_MARR_2"/>
    <property type="match status" value="1"/>
</dbReference>
<accession>C6PWD3</accession>
<organism evidence="5 6">
    <name type="scientific">Clostridium carboxidivorans P7</name>
    <dbReference type="NCBI Taxonomy" id="536227"/>
    <lineage>
        <taxon>Bacteria</taxon>
        <taxon>Bacillati</taxon>
        <taxon>Bacillota</taxon>
        <taxon>Clostridia</taxon>
        <taxon>Eubacteriales</taxon>
        <taxon>Clostridiaceae</taxon>
        <taxon>Clostridium</taxon>
    </lineage>
</organism>
<dbReference type="PATRIC" id="fig|536227.13.peg.1418"/>
<reference evidence="5 6" key="1">
    <citation type="submission" date="2009-06" db="EMBL/GenBank/DDBJ databases">
        <title>The draft genome of Clostridium carboxidivorans P7.</title>
        <authorList>
            <consortium name="US DOE Joint Genome Institute (JGI-PGF)"/>
            <person name="Lucas S."/>
            <person name="Copeland A."/>
            <person name="Lapidus A."/>
            <person name="Glavina del Rio T."/>
            <person name="Tice H."/>
            <person name="Bruce D."/>
            <person name="Goodwin L."/>
            <person name="Pitluck S."/>
            <person name="Larimer F."/>
            <person name="Land M.L."/>
            <person name="Hauser L."/>
            <person name="Hemme C.L."/>
        </authorList>
    </citation>
    <scope>NUCLEOTIDE SEQUENCE [LARGE SCALE GENOMIC DNA]</scope>
    <source>
        <strain evidence="5 6">P7</strain>
    </source>
</reference>
<keyword evidence="2" id="KW-0238">DNA-binding</keyword>
<dbReference type="PANTHER" id="PTHR42756">
    <property type="entry name" value="TRANSCRIPTIONAL REGULATOR, MARR"/>
    <property type="match status" value="1"/>
</dbReference>
<dbReference type="RefSeq" id="WP_007061985.1">
    <property type="nucleotide sequence ID" value="NZ_ACVI01000054.1"/>
</dbReference>
<dbReference type="STRING" id="536227.Ccar_06730"/>
<keyword evidence="1" id="KW-0805">Transcription regulation</keyword>